<proteinExistence type="predicted"/>
<dbReference type="EMBL" id="CADCTC010000100">
    <property type="protein sequence ID" value="CAA9241984.1"/>
    <property type="molecule type" value="Genomic_DNA"/>
</dbReference>
<accession>A0A6J4I6Z8</accession>
<feature type="non-terminal residue" evidence="1">
    <location>
        <position position="44"/>
    </location>
</feature>
<protein>
    <submittedName>
        <fullName evidence="1">Uncharacterized protein</fullName>
    </submittedName>
</protein>
<gene>
    <name evidence="1" type="ORF">AVDCRST_MAG77-1592</name>
</gene>
<feature type="non-terminal residue" evidence="1">
    <location>
        <position position="1"/>
    </location>
</feature>
<name>A0A6J4I6Z8_9CHLR</name>
<organism evidence="1">
    <name type="scientific">uncultured Chloroflexota bacterium</name>
    <dbReference type="NCBI Taxonomy" id="166587"/>
    <lineage>
        <taxon>Bacteria</taxon>
        <taxon>Bacillati</taxon>
        <taxon>Chloroflexota</taxon>
        <taxon>environmental samples</taxon>
    </lineage>
</organism>
<reference evidence="1" key="1">
    <citation type="submission" date="2020-02" db="EMBL/GenBank/DDBJ databases">
        <authorList>
            <person name="Meier V. D."/>
        </authorList>
    </citation>
    <scope>NUCLEOTIDE SEQUENCE</scope>
    <source>
        <strain evidence="1">AVDCRST_MAG77</strain>
    </source>
</reference>
<sequence length="44" mass="4580">ALDTPDRRSGSFRWRGGPSCPCAGRSGGSRVPVRRPVCGLAAPL</sequence>
<evidence type="ECO:0000313" key="1">
    <source>
        <dbReference type="EMBL" id="CAA9241984.1"/>
    </source>
</evidence>
<dbReference type="AlphaFoldDB" id="A0A6J4I6Z8"/>